<proteinExistence type="predicted"/>
<evidence type="ECO:0000313" key="1">
    <source>
        <dbReference type="EMBL" id="JAH62918.1"/>
    </source>
</evidence>
<reference evidence="1" key="2">
    <citation type="journal article" date="2015" name="Fish Shellfish Immunol.">
        <title>Early steps in the European eel (Anguilla anguilla)-Vibrio vulnificus interaction in the gills: Role of the RtxA13 toxin.</title>
        <authorList>
            <person name="Callol A."/>
            <person name="Pajuelo D."/>
            <person name="Ebbesson L."/>
            <person name="Teles M."/>
            <person name="MacKenzie S."/>
            <person name="Amaro C."/>
        </authorList>
    </citation>
    <scope>NUCLEOTIDE SEQUENCE</scope>
</reference>
<protein>
    <submittedName>
        <fullName evidence="1">Uncharacterized protein</fullName>
    </submittedName>
</protein>
<dbReference type="EMBL" id="GBXM01045659">
    <property type="protein sequence ID" value="JAH62918.1"/>
    <property type="molecule type" value="Transcribed_RNA"/>
</dbReference>
<accession>A0A0E9UD85</accession>
<reference evidence="1" key="1">
    <citation type="submission" date="2014-11" db="EMBL/GenBank/DDBJ databases">
        <authorList>
            <person name="Amaro Gonzalez C."/>
        </authorList>
    </citation>
    <scope>NUCLEOTIDE SEQUENCE</scope>
</reference>
<name>A0A0E9UD85_ANGAN</name>
<organism evidence="1">
    <name type="scientific">Anguilla anguilla</name>
    <name type="common">European freshwater eel</name>
    <name type="synonym">Muraena anguilla</name>
    <dbReference type="NCBI Taxonomy" id="7936"/>
    <lineage>
        <taxon>Eukaryota</taxon>
        <taxon>Metazoa</taxon>
        <taxon>Chordata</taxon>
        <taxon>Craniata</taxon>
        <taxon>Vertebrata</taxon>
        <taxon>Euteleostomi</taxon>
        <taxon>Actinopterygii</taxon>
        <taxon>Neopterygii</taxon>
        <taxon>Teleostei</taxon>
        <taxon>Anguilliformes</taxon>
        <taxon>Anguillidae</taxon>
        <taxon>Anguilla</taxon>
    </lineage>
</organism>
<dbReference type="AlphaFoldDB" id="A0A0E9UD85"/>
<sequence>MSPPPTFNFKMVSFTKVQNGESSGNLVAKTYILPVGKALKIL</sequence>